<dbReference type="AlphaFoldDB" id="A0ABD7CZ32"/>
<evidence type="ECO:0008006" key="4">
    <source>
        <dbReference type="Google" id="ProtNLM"/>
    </source>
</evidence>
<dbReference type="Pfam" id="PF19776">
    <property type="entry name" value="DUF6262"/>
    <property type="match status" value="1"/>
</dbReference>
<evidence type="ECO:0000313" key="2">
    <source>
        <dbReference type="EMBL" id="QRV35996.1"/>
    </source>
</evidence>
<name>A0ABD7CZ32_9ACTN</name>
<gene>
    <name evidence="2" type="ORF">I6J42_19510</name>
</gene>
<protein>
    <recommendedName>
        <fullName evidence="4">Transposase</fullName>
    </recommendedName>
</protein>
<dbReference type="EMBL" id="CP070245">
    <property type="protein sequence ID" value="QRV35996.1"/>
    <property type="molecule type" value="Genomic_DNA"/>
</dbReference>
<proteinExistence type="predicted"/>
<evidence type="ECO:0000256" key="1">
    <source>
        <dbReference type="SAM" id="Coils"/>
    </source>
</evidence>
<reference evidence="2 3" key="1">
    <citation type="submission" date="2021-02" db="EMBL/GenBank/DDBJ databases">
        <title>FDA dAtabase for Regulatory Grade micrObial Sequences (FDA-ARGOS): Supporting development and validation of Infectious Disease Dx tests.</title>
        <authorList>
            <person name="Sproer C."/>
            <person name="Gronow S."/>
            <person name="Severitt S."/>
            <person name="Schroder I."/>
            <person name="Tallon L."/>
            <person name="Sadzewicz L."/>
            <person name="Zhao X."/>
            <person name="Boylan J."/>
            <person name="Ott S."/>
            <person name="Bowen H."/>
            <person name="Vavikolanu K."/>
            <person name="Mehta A."/>
            <person name="Aluvathingal J."/>
            <person name="Nadendla S."/>
            <person name="Lowell S."/>
            <person name="Myers T."/>
            <person name="Yan Y."/>
            <person name="Sichtig H."/>
        </authorList>
    </citation>
    <scope>NUCLEOTIDE SEQUENCE [LARGE SCALE GENOMIC DNA]</scope>
    <source>
        <strain evidence="2 3">FDAARGOS_1212</strain>
    </source>
</reference>
<feature type="coiled-coil region" evidence="1">
    <location>
        <begin position="92"/>
        <end position="188"/>
    </location>
</feature>
<dbReference type="RefSeq" id="WP_030120782.1">
    <property type="nucleotide sequence ID" value="NZ_CP070245.1"/>
</dbReference>
<organism evidence="2 3">
    <name type="scientific">Streptomyces californicus</name>
    <dbReference type="NCBI Taxonomy" id="67351"/>
    <lineage>
        <taxon>Bacteria</taxon>
        <taxon>Bacillati</taxon>
        <taxon>Actinomycetota</taxon>
        <taxon>Actinomycetes</taxon>
        <taxon>Kitasatosporales</taxon>
        <taxon>Streptomycetaceae</taxon>
        <taxon>Streptomyces</taxon>
    </lineage>
</organism>
<accession>A0ABD7CZ32</accession>
<dbReference type="InterPro" id="IPR046229">
    <property type="entry name" value="TnpC-like"/>
</dbReference>
<evidence type="ECO:0000313" key="3">
    <source>
        <dbReference type="Proteomes" id="UP000623926"/>
    </source>
</evidence>
<dbReference type="Proteomes" id="UP000623926">
    <property type="component" value="Chromosome"/>
</dbReference>
<keyword evidence="1" id="KW-0175">Coiled coil</keyword>
<sequence>MTGHETRAAALKAARERDSQDKRRRVLEVLDSLQRAGTKITFARVAKEAGVSNWLAYSPGLREHIDAARRRQEELGIEATADAVPPQTRVSSASLKTDLALAQQQVKELREERNRLRERLRIQLGTELNHTDANELVARVEELTRAHATLTKDLQQARADNKALRVTIEDLEDDLTAARQSLRKMMRAT</sequence>